<dbReference type="EMBL" id="AOKF01002723">
    <property type="protein sequence ID" value="EPN45658.1"/>
    <property type="molecule type" value="Genomic_DNA"/>
</dbReference>
<protein>
    <submittedName>
        <fullName evidence="3">Malonate transporter subunit MadM</fullName>
    </submittedName>
</protein>
<evidence type="ECO:0000313" key="3">
    <source>
        <dbReference type="EMBL" id="EPN45658.1"/>
    </source>
</evidence>
<comment type="caution">
    <text evidence="3">The sequence shown here is derived from an EMBL/GenBank/DDBJ whole genome shotgun (WGS) entry which is preliminary data.</text>
</comment>
<proteinExistence type="predicted"/>
<feature type="transmembrane region" description="Helical" evidence="1">
    <location>
        <begin position="72"/>
        <end position="94"/>
    </location>
</feature>
<evidence type="ECO:0000256" key="1">
    <source>
        <dbReference type="SAM" id="Phobius"/>
    </source>
</evidence>
<sequence>MWDLIEKGLEHNGLITAFAFVGIIMWVSVVLSKRLTFGRVHGSAIAIVIGLILAWVGGTLTGGQKGLADITLFSGIGLMGGAMLRDFAIVATAFEVQATEARKAGLIGVIALLLGTILPFIVGASIAWMFGYRDAISMTTIGAGAVTYIVGPVTGAALGATSDVMALSIATGLIKAILVMVGTPMAARWMGLDNPRSAMVFGGPPLFIPGWAACWGLRCCISSCALSWGRRCRSGRLLQQAICIHPALGQQRQQVGIALFGFEKDHANVLLHPVAALQRNQAHAVFIDRCDAPWQQRIADAGADHAQQGEDVVHLHRHLGFEPGLLKNPYAVAMGRKALGEGDKRRLAQVAQVHFSVLGKG</sequence>
<dbReference type="Pfam" id="PF03818">
    <property type="entry name" value="MadM"/>
    <property type="match status" value="1"/>
</dbReference>
<evidence type="ECO:0000313" key="4">
    <source>
        <dbReference type="Proteomes" id="UP000018849"/>
    </source>
</evidence>
<feature type="transmembrane region" description="Helical" evidence="1">
    <location>
        <begin position="136"/>
        <end position="158"/>
    </location>
</feature>
<feature type="transmembrane region" description="Helical" evidence="1">
    <location>
        <begin position="165"/>
        <end position="186"/>
    </location>
</feature>
<keyword evidence="1" id="KW-0472">Membrane</keyword>
<keyword evidence="1" id="KW-1133">Transmembrane helix</keyword>
<accession>A0A656JQN7</accession>
<feature type="transmembrane region" description="Helical" evidence="1">
    <location>
        <begin position="12"/>
        <end position="31"/>
    </location>
</feature>
<keyword evidence="1" id="KW-0812">Transmembrane</keyword>
<feature type="domain" description="Malonate/sodium symporter MadM subunit N-terminal" evidence="2">
    <location>
        <begin position="6"/>
        <end position="203"/>
    </location>
</feature>
<dbReference type="InterPro" id="IPR004691">
    <property type="entry name" value="Mal/Na_symporter_MadM"/>
</dbReference>
<gene>
    <name evidence="3" type="ORF">A245_31918</name>
</gene>
<dbReference type="GO" id="GO:0044668">
    <property type="term" value="F:sodium:malonate symporter activity"/>
    <property type="evidence" value="ECO:0007669"/>
    <property type="project" value="InterPro"/>
</dbReference>
<organism evidence="3 4">
    <name type="scientific">Pseudomonas syringae pv. actinidiae ICMP 19096</name>
    <dbReference type="NCBI Taxonomy" id="1194405"/>
    <lineage>
        <taxon>Bacteria</taxon>
        <taxon>Pseudomonadati</taxon>
        <taxon>Pseudomonadota</taxon>
        <taxon>Gammaproteobacteria</taxon>
        <taxon>Pseudomonadales</taxon>
        <taxon>Pseudomonadaceae</taxon>
        <taxon>Pseudomonas</taxon>
        <taxon>Pseudomonas syringae</taxon>
    </lineage>
</organism>
<feature type="transmembrane region" description="Helical" evidence="1">
    <location>
        <begin position="206"/>
        <end position="228"/>
    </location>
</feature>
<name>A0A656JQN7_PSESF</name>
<dbReference type="NCBIfam" id="TIGR00808">
    <property type="entry name" value="malonate_madM"/>
    <property type="match status" value="1"/>
</dbReference>
<feature type="transmembrane region" description="Helical" evidence="1">
    <location>
        <begin position="43"/>
        <end position="60"/>
    </location>
</feature>
<feature type="transmembrane region" description="Helical" evidence="1">
    <location>
        <begin position="106"/>
        <end position="130"/>
    </location>
</feature>
<reference evidence="3 4" key="1">
    <citation type="journal article" date="2013" name="PLoS Pathog.">
        <title>Genomic analysis of the Kiwifruit pathogen Pseudomonas syringae pv. actinidiae provides insight into the origins of an emergent plant disease.</title>
        <authorList>
            <person name="McCann H.C."/>
            <person name="Rikkerink E.H."/>
            <person name="Bertels F."/>
            <person name="Fiers M."/>
            <person name="Lu A."/>
            <person name="Rees-George J."/>
            <person name="Andersen M.T."/>
            <person name="Gleave A.P."/>
            <person name="Haubold B."/>
            <person name="Wohlers M.W."/>
            <person name="Guttman D.S."/>
            <person name="Wang P.W."/>
            <person name="Straub C."/>
            <person name="Vanneste J.L."/>
            <person name="Rainey P.B."/>
            <person name="Templeton M.D."/>
        </authorList>
    </citation>
    <scope>NUCLEOTIDE SEQUENCE [LARGE SCALE GENOMIC DNA]</scope>
    <source>
        <strain evidence="3 4">ICMP 19096</strain>
    </source>
</reference>
<dbReference type="Proteomes" id="UP000018849">
    <property type="component" value="Unassembled WGS sequence"/>
</dbReference>
<dbReference type="AlphaFoldDB" id="A0A656JQN7"/>
<dbReference type="InterPro" id="IPR018402">
    <property type="entry name" value="Mal/Na_symporter_MadM_N"/>
</dbReference>
<evidence type="ECO:0000259" key="2">
    <source>
        <dbReference type="Pfam" id="PF03818"/>
    </source>
</evidence>